<evidence type="ECO:0000313" key="13">
    <source>
        <dbReference type="Proteomes" id="UP001597237"/>
    </source>
</evidence>
<evidence type="ECO:0000256" key="2">
    <source>
        <dbReference type="ARBA" id="ARBA00005318"/>
    </source>
</evidence>
<keyword evidence="13" id="KW-1185">Reference proteome</keyword>
<organism evidence="12 13">
    <name type="scientific">Phenylobacterium terrae</name>
    <dbReference type="NCBI Taxonomy" id="2665495"/>
    <lineage>
        <taxon>Bacteria</taxon>
        <taxon>Pseudomonadati</taxon>
        <taxon>Pseudomonadota</taxon>
        <taxon>Alphaproteobacteria</taxon>
        <taxon>Caulobacterales</taxon>
        <taxon>Caulobacteraceae</taxon>
        <taxon>Phenylobacterium</taxon>
    </lineage>
</organism>
<keyword evidence="6" id="KW-0812">Transmembrane</keyword>
<dbReference type="EMBL" id="JBHUEY010000006">
    <property type="protein sequence ID" value="MFD1785023.1"/>
    <property type="molecule type" value="Genomic_DNA"/>
</dbReference>
<comment type="caution">
    <text evidence="12">The sequence shown here is derived from an EMBL/GenBank/DDBJ whole genome shotgun (WGS) entry which is preliminary data.</text>
</comment>
<evidence type="ECO:0000259" key="11">
    <source>
        <dbReference type="Pfam" id="PF12693"/>
    </source>
</evidence>
<dbReference type="Pfam" id="PF05134">
    <property type="entry name" value="T2SSL"/>
    <property type="match status" value="1"/>
</dbReference>
<keyword evidence="5" id="KW-0997">Cell inner membrane</keyword>
<evidence type="ECO:0000256" key="4">
    <source>
        <dbReference type="ARBA" id="ARBA00022475"/>
    </source>
</evidence>
<name>A0ABW4N5D2_9CAUL</name>
<dbReference type="NCBIfam" id="TIGR01709">
    <property type="entry name" value="typeII_sec_gspL"/>
    <property type="match status" value="1"/>
</dbReference>
<dbReference type="SUPFAM" id="SSF53067">
    <property type="entry name" value="Actin-like ATPase domain"/>
    <property type="match status" value="1"/>
</dbReference>
<feature type="domain" description="GspL periplasmic" evidence="11">
    <location>
        <begin position="221"/>
        <end position="369"/>
    </location>
</feature>
<dbReference type="InterPro" id="IPR024230">
    <property type="entry name" value="GspL_cyto_dom"/>
</dbReference>
<keyword evidence="9" id="KW-0472">Membrane</keyword>
<evidence type="ECO:0000313" key="12">
    <source>
        <dbReference type="EMBL" id="MFD1785023.1"/>
    </source>
</evidence>
<dbReference type="InterPro" id="IPR007812">
    <property type="entry name" value="T2SS_protein-GspL"/>
</dbReference>
<sequence>MSAWRLIFIPPDHQAAPAVRVIDAEGRILERGTLQIGPNLAPAGARTVLVAPGMDVAVHWLHLPTRNDVQARAAAALLLEDRLARPAGDAHLALGAREADDHRLAAAVEPGRMQAWASLASLHGLRPDLVIPDHLLLPEPEDDEIIAADVGGWLAVRGRRLAFSCEPDMLEVLLPGRPVRRIDDAAALGQLWAKALAAPAVNLLQGEFDPARAERLSPRDLRRAAALAALALVAPALVLGAQAWRHDRAADAAERATAAQVAAVLPKDQPVTDPLAQARARLTGLELAAGGGPIAASAQLFAAVETIQDAQVETLIVSPEGEVRAGISHTNYSDVELLREAMRKAGLAFREESSREEGGRVMSDVIVGSRP</sequence>
<accession>A0ABW4N5D2</accession>
<evidence type="ECO:0000256" key="1">
    <source>
        <dbReference type="ARBA" id="ARBA00004377"/>
    </source>
</evidence>
<protein>
    <submittedName>
        <fullName evidence="12">Type II secretion system protein GspL</fullName>
    </submittedName>
</protein>
<keyword evidence="7" id="KW-0653">Protein transport</keyword>
<dbReference type="Gene3D" id="3.30.420.380">
    <property type="match status" value="1"/>
</dbReference>
<proteinExistence type="inferred from homology"/>
<evidence type="ECO:0000256" key="8">
    <source>
        <dbReference type="ARBA" id="ARBA00022989"/>
    </source>
</evidence>
<evidence type="ECO:0000256" key="6">
    <source>
        <dbReference type="ARBA" id="ARBA00022692"/>
    </source>
</evidence>
<gene>
    <name evidence="12" type="primary">gspL</name>
    <name evidence="12" type="ORF">ACFSC0_16595</name>
</gene>
<evidence type="ECO:0000256" key="7">
    <source>
        <dbReference type="ARBA" id="ARBA00022927"/>
    </source>
</evidence>
<dbReference type="Proteomes" id="UP001597237">
    <property type="component" value="Unassembled WGS sequence"/>
</dbReference>
<feature type="domain" description="GspL cytoplasmic actin-ATPase-like" evidence="10">
    <location>
        <begin position="45"/>
        <end position="181"/>
    </location>
</feature>
<comment type="similarity">
    <text evidence="2">Belongs to the GSP L family.</text>
</comment>
<evidence type="ECO:0000256" key="3">
    <source>
        <dbReference type="ARBA" id="ARBA00022448"/>
    </source>
</evidence>
<evidence type="ECO:0000259" key="10">
    <source>
        <dbReference type="Pfam" id="PF05134"/>
    </source>
</evidence>
<dbReference type="InterPro" id="IPR025691">
    <property type="entry name" value="GspL_pp_dom"/>
</dbReference>
<dbReference type="RefSeq" id="WP_377281980.1">
    <property type="nucleotide sequence ID" value="NZ_JBHRSI010000005.1"/>
</dbReference>
<dbReference type="InterPro" id="IPR043129">
    <property type="entry name" value="ATPase_NBD"/>
</dbReference>
<evidence type="ECO:0000256" key="9">
    <source>
        <dbReference type="ARBA" id="ARBA00023136"/>
    </source>
</evidence>
<keyword evidence="4" id="KW-1003">Cell membrane</keyword>
<evidence type="ECO:0000256" key="5">
    <source>
        <dbReference type="ARBA" id="ARBA00022519"/>
    </source>
</evidence>
<reference evidence="13" key="1">
    <citation type="journal article" date="2019" name="Int. J. Syst. Evol. Microbiol.">
        <title>The Global Catalogue of Microorganisms (GCM) 10K type strain sequencing project: providing services to taxonomists for standard genome sequencing and annotation.</title>
        <authorList>
            <consortium name="The Broad Institute Genomics Platform"/>
            <consortium name="The Broad Institute Genome Sequencing Center for Infectious Disease"/>
            <person name="Wu L."/>
            <person name="Ma J."/>
        </authorList>
    </citation>
    <scope>NUCLEOTIDE SEQUENCE [LARGE SCALE GENOMIC DNA]</scope>
    <source>
        <strain evidence="13">DFY28</strain>
    </source>
</reference>
<comment type="subcellular location">
    <subcellularLocation>
        <location evidence="1">Cell inner membrane</location>
        <topology evidence="1">Single-pass membrane protein</topology>
    </subcellularLocation>
</comment>
<dbReference type="Pfam" id="PF12693">
    <property type="entry name" value="GspL_C"/>
    <property type="match status" value="1"/>
</dbReference>
<keyword evidence="8" id="KW-1133">Transmembrane helix</keyword>
<keyword evidence="3" id="KW-0813">Transport</keyword>